<evidence type="ECO:0008006" key="3">
    <source>
        <dbReference type="Google" id="ProtNLM"/>
    </source>
</evidence>
<sequence>MAQRADAARSTSALTLSVKDLSRSPGFSREIHETVATPKDFGVALVGVEEGSPLDLTARLESVHEGILVTGTAVVDVVGECGRCLDPLDYELDVPIQELYYFEDSAPAEDEEDEQHLVVDESIDLEPVVRTAVVSALPFQPVCREDCAGLCPECGARLDDDPDHRHEIIDPRWAALTELVDPHADTAP</sequence>
<dbReference type="InterPro" id="IPR003772">
    <property type="entry name" value="YceD"/>
</dbReference>
<reference evidence="1" key="1">
    <citation type="submission" date="2023-07" db="EMBL/GenBank/DDBJ databases">
        <title>Sequencing the genomes of 1000 actinobacteria strains.</title>
        <authorList>
            <person name="Klenk H.-P."/>
        </authorList>
    </citation>
    <scope>NUCLEOTIDE SEQUENCE</scope>
    <source>
        <strain evidence="1">DSM 13988</strain>
    </source>
</reference>
<accession>A0AAE3YFH2</accession>
<evidence type="ECO:0000313" key="2">
    <source>
        <dbReference type="Proteomes" id="UP001247307"/>
    </source>
</evidence>
<dbReference type="Pfam" id="PF02620">
    <property type="entry name" value="YceD"/>
    <property type="match status" value="1"/>
</dbReference>
<comment type="caution">
    <text evidence="1">The sequence shown here is derived from an EMBL/GenBank/DDBJ whole genome shotgun (WGS) entry which is preliminary data.</text>
</comment>
<proteinExistence type="predicted"/>
<protein>
    <recommendedName>
        <fullName evidence="3">DUF177 domain-containing protein</fullName>
    </recommendedName>
</protein>
<dbReference type="PANTHER" id="PTHR34374:SF1">
    <property type="entry name" value="LARGE RIBOSOMAL RNA SUBUNIT ACCUMULATION PROTEIN YCED HOMOLOG 1, CHLOROPLASTIC"/>
    <property type="match status" value="1"/>
</dbReference>
<gene>
    <name evidence="1" type="ORF">J2S35_001788</name>
</gene>
<organism evidence="1 2">
    <name type="scientific">Falsarthrobacter nasiphocae</name>
    <dbReference type="NCBI Taxonomy" id="189863"/>
    <lineage>
        <taxon>Bacteria</taxon>
        <taxon>Bacillati</taxon>
        <taxon>Actinomycetota</taxon>
        <taxon>Actinomycetes</taxon>
        <taxon>Micrococcales</taxon>
        <taxon>Micrococcaceae</taxon>
        <taxon>Falsarthrobacter</taxon>
    </lineage>
</organism>
<keyword evidence="2" id="KW-1185">Reference proteome</keyword>
<dbReference type="EMBL" id="JAVDUI010000001">
    <property type="protein sequence ID" value="MDR6892848.1"/>
    <property type="molecule type" value="Genomic_DNA"/>
</dbReference>
<dbReference type="AlphaFoldDB" id="A0AAE3YFH2"/>
<evidence type="ECO:0000313" key="1">
    <source>
        <dbReference type="EMBL" id="MDR6892848.1"/>
    </source>
</evidence>
<dbReference type="RefSeq" id="WP_380083473.1">
    <property type="nucleotide sequence ID" value="NZ_BAAAIU010000004.1"/>
</dbReference>
<dbReference type="PANTHER" id="PTHR34374">
    <property type="entry name" value="LARGE RIBOSOMAL RNA SUBUNIT ACCUMULATION PROTEIN YCED HOMOLOG 1, CHLOROPLASTIC"/>
    <property type="match status" value="1"/>
</dbReference>
<name>A0AAE3YFH2_9MICC</name>
<dbReference type="Proteomes" id="UP001247307">
    <property type="component" value="Unassembled WGS sequence"/>
</dbReference>